<dbReference type="GO" id="GO:0015031">
    <property type="term" value="P:protein transport"/>
    <property type="evidence" value="ECO:0007669"/>
    <property type="project" value="UniProtKB-KW"/>
</dbReference>
<evidence type="ECO:0000259" key="9">
    <source>
        <dbReference type="Pfam" id="PF17171"/>
    </source>
</evidence>
<dbReference type="PANTHER" id="PTHR12289:SF41">
    <property type="entry name" value="FAILED AXON CONNECTIONS-RELATED"/>
    <property type="match status" value="1"/>
</dbReference>
<keyword evidence="3" id="KW-1000">Mitochondrion outer membrane</keyword>
<keyword evidence="5" id="KW-0496">Mitochondrion</keyword>
<evidence type="ECO:0000313" key="10">
    <source>
        <dbReference type="EMBL" id="CAF0710236.1"/>
    </source>
</evidence>
<evidence type="ECO:0000256" key="3">
    <source>
        <dbReference type="ARBA" id="ARBA00022787"/>
    </source>
</evidence>
<name>A0A813M3N1_9BILA</name>
<keyword evidence="11" id="KW-1185">Reference proteome</keyword>
<dbReference type="EMBL" id="CAJNOC010000054">
    <property type="protein sequence ID" value="CAF0710236.1"/>
    <property type="molecule type" value="Genomic_DNA"/>
</dbReference>
<dbReference type="AlphaFoldDB" id="A0A813M3N1"/>
<evidence type="ECO:0000256" key="7">
    <source>
        <dbReference type="SAM" id="Phobius"/>
    </source>
</evidence>
<evidence type="ECO:0000256" key="5">
    <source>
        <dbReference type="ARBA" id="ARBA00023128"/>
    </source>
</evidence>
<dbReference type="InterPro" id="IPR019564">
    <property type="entry name" value="Sam37/metaxin_N"/>
</dbReference>
<evidence type="ECO:0000313" key="11">
    <source>
        <dbReference type="Proteomes" id="UP000663879"/>
    </source>
</evidence>
<keyword evidence="6 7" id="KW-0472">Membrane</keyword>
<gene>
    <name evidence="10" type="ORF">OXX778_LOCUS949</name>
</gene>
<dbReference type="OrthoDB" id="5835136at2759"/>
<feature type="transmembrane region" description="Helical" evidence="7">
    <location>
        <begin position="273"/>
        <end position="293"/>
    </location>
</feature>
<accession>A0A813M3N1</accession>
<dbReference type="InterPro" id="IPR050931">
    <property type="entry name" value="Mito_Protein_Transport_Metaxin"/>
</dbReference>
<feature type="domain" description="Metaxin glutathione S-transferase" evidence="9">
    <location>
        <begin position="170"/>
        <end position="212"/>
    </location>
</feature>
<evidence type="ECO:0000256" key="2">
    <source>
        <dbReference type="ARBA" id="ARBA00022448"/>
    </source>
</evidence>
<evidence type="ECO:0000256" key="4">
    <source>
        <dbReference type="ARBA" id="ARBA00022927"/>
    </source>
</evidence>
<dbReference type="GO" id="GO:0007005">
    <property type="term" value="P:mitochondrion organization"/>
    <property type="evidence" value="ECO:0007669"/>
    <property type="project" value="TreeGrafter"/>
</dbReference>
<evidence type="ECO:0000256" key="6">
    <source>
        <dbReference type="ARBA" id="ARBA00023136"/>
    </source>
</evidence>
<comment type="subcellular location">
    <subcellularLocation>
        <location evidence="1">Mitochondrion outer membrane</location>
    </subcellularLocation>
</comment>
<protein>
    <submittedName>
        <fullName evidence="10">Uncharacterized protein</fullName>
    </submittedName>
</protein>
<dbReference type="Proteomes" id="UP000663879">
    <property type="component" value="Unassembled WGS sequence"/>
</dbReference>
<dbReference type="InterPro" id="IPR033468">
    <property type="entry name" value="Metaxin_GST"/>
</dbReference>
<comment type="caution">
    <text evidence="10">The sequence shown here is derived from an EMBL/GenBank/DDBJ whole genome shotgun (WGS) entry which is preliminary data.</text>
</comment>
<feature type="domain" description="Mitochondrial outer membrane transport complex Sam37/metaxin N-terminal" evidence="8">
    <location>
        <begin position="34"/>
        <end position="147"/>
    </location>
</feature>
<keyword evidence="4" id="KW-0653">Protein transport</keyword>
<dbReference type="PANTHER" id="PTHR12289">
    <property type="entry name" value="METAXIN RELATED"/>
    <property type="match status" value="1"/>
</dbReference>
<evidence type="ECO:0000259" key="8">
    <source>
        <dbReference type="Pfam" id="PF10568"/>
    </source>
</evidence>
<dbReference type="Pfam" id="PF10568">
    <property type="entry name" value="Tom37"/>
    <property type="match status" value="1"/>
</dbReference>
<keyword evidence="7" id="KW-1133">Transmembrane helix</keyword>
<reference evidence="10" key="1">
    <citation type="submission" date="2021-02" db="EMBL/GenBank/DDBJ databases">
        <authorList>
            <person name="Nowell W R."/>
        </authorList>
    </citation>
    <scope>NUCLEOTIDE SEQUENCE</scope>
    <source>
        <strain evidence="10">Ploen Becks lab</strain>
    </source>
</reference>
<sequence length="308" mass="36042">MNREENQINYSSKDEFILYVWPGEWDLPTLDPECLTIMSYLKFAQVQHKVQIVDKAWDLFKNPLPRMTYKQKVYIGIDQIVDCIKKKKNVDLLLNEKNYPDMIALLCLFKQKFIPAFNSLCWLDEDNTYTVTRRAYGKNLRFPLSILKVKMIAEDIRNSIMCQYRSSHVQPTLLDAYIFGYLSILIKAPFVNSPLKNHAVACSNLCSIITRIQKENFPQDKKNLEKDTQQLKFLNWFKFLSLKNWIKSSDSSTNGTAPKFSDIEEWEKRRQQIIACTLALSAMIIYAFAIGFIRVNFITTDVEIIEKN</sequence>
<organism evidence="10 11">
    <name type="scientific">Brachionus calyciflorus</name>
    <dbReference type="NCBI Taxonomy" id="104777"/>
    <lineage>
        <taxon>Eukaryota</taxon>
        <taxon>Metazoa</taxon>
        <taxon>Spiralia</taxon>
        <taxon>Gnathifera</taxon>
        <taxon>Rotifera</taxon>
        <taxon>Eurotatoria</taxon>
        <taxon>Monogononta</taxon>
        <taxon>Pseudotrocha</taxon>
        <taxon>Ploima</taxon>
        <taxon>Brachionidae</taxon>
        <taxon>Brachionus</taxon>
    </lineage>
</organism>
<dbReference type="Pfam" id="PF17171">
    <property type="entry name" value="GST_C_6"/>
    <property type="match status" value="1"/>
</dbReference>
<evidence type="ECO:0000256" key="1">
    <source>
        <dbReference type="ARBA" id="ARBA00004294"/>
    </source>
</evidence>
<keyword evidence="7" id="KW-0812">Transmembrane</keyword>
<keyword evidence="2" id="KW-0813">Transport</keyword>
<proteinExistence type="predicted"/>
<dbReference type="GO" id="GO:0001401">
    <property type="term" value="C:SAM complex"/>
    <property type="evidence" value="ECO:0007669"/>
    <property type="project" value="InterPro"/>
</dbReference>